<evidence type="ECO:0000313" key="3">
    <source>
        <dbReference type="EMBL" id="PRX23322.1"/>
    </source>
</evidence>
<accession>A0A2T0KIG6</accession>
<dbReference type="PROSITE" id="PS51257">
    <property type="entry name" value="PROKAR_LIPOPROTEIN"/>
    <property type="match status" value="1"/>
</dbReference>
<feature type="signal peptide" evidence="1">
    <location>
        <begin position="1"/>
        <end position="19"/>
    </location>
</feature>
<proteinExistence type="predicted"/>
<feature type="chain" id="PRO_5039517132" evidence="1">
    <location>
        <begin position="20"/>
        <end position="256"/>
    </location>
</feature>
<dbReference type="OrthoDB" id="4331847at2"/>
<feature type="domain" description="DUF4097" evidence="2">
    <location>
        <begin position="113"/>
        <end position="253"/>
    </location>
</feature>
<comment type="caution">
    <text evidence="3">The sequence shown here is derived from an EMBL/GenBank/DDBJ whole genome shotgun (WGS) entry which is preliminary data.</text>
</comment>
<organism evidence="3 4">
    <name type="scientific">Actinoplanes italicus</name>
    <dbReference type="NCBI Taxonomy" id="113567"/>
    <lineage>
        <taxon>Bacteria</taxon>
        <taxon>Bacillati</taxon>
        <taxon>Actinomycetota</taxon>
        <taxon>Actinomycetes</taxon>
        <taxon>Micromonosporales</taxon>
        <taxon>Micromonosporaceae</taxon>
        <taxon>Actinoplanes</taxon>
    </lineage>
</organism>
<dbReference type="InterPro" id="IPR025164">
    <property type="entry name" value="Toastrack_DUF4097"/>
</dbReference>
<keyword evidence="4" id="KW-1185">Reference proteome</keyword>
<dbReference type="Proteomes" id="UP000239415">
    <property type="component" value="Unassembled WGS sequence"/>
</dbReference>
<evidence type="ECO:0000313" key="4">
    <source>
        <dbReference type="Proteomes" id="UP000239415"/>
    </source>
</evidence>
<dbReference type="Pfam" id="PF13349">
    <property type="entry name" value="DUF4097"/>
    <property type="match status" value="1"/>
</dbReference>
<evidence type="ECO:0000256" key="1">
    <source>
        <dbReference type="SAM" id="SignalP"/>
    </source>
</evidence>
<protein>
    <submittedName>
        <fullName evidence="3">Putative adhesin</fullName>
    </submittedName>
</protein>
<evidence type="ECO:0000259" key="2">
    <source>
        <dbReference type="Pfam" id="PF13349"/>
    </source>
</evidence>
<sequence>MTRRVALILAAAVSAGALAGCDGVVGARMTFDDTENTKITEVVLSGGASDVMVETDATATGTRIRRVIHGGTDPGPSYQLAGGVLTLNGVCGPDCRVDFVVTAPPGVAVKGELRSGDVSLSGIGAVDLRVSSGDVMVENSTGTVKVRATSGDINVVGGSEVNLEAHSGNLSALDVAGPVTVRASSGDVDLKLNAVTSVTASVSNGDVDLMVPAGDYRLRTVTNSGDQEIVGIRDNPTSKDVLDLRTSSGDLRVIAG</sequence>
<dbReference type="EMBL" id="PVMZ01000003">
    <property type="protein sequence ID" value="PRX23322.1"/>
    <property type="molecule type" value="Genomic_DNA"/>
</dbReference>
<gene>
    <name evidence="3" type="ORF">CLV67_10366</name>
</gene>
<dbReference type="RefSeq" id="WP_106316542.1">
    <property type="nucleotide sequence ID" value="NZ_BOMO01000039.1"/>
</dbReference>
<reference evidence="3 4" key="1">
    <citation type="submission" date="2018-03" db="EMBL/GenBank/DDBJ databases">
        <title>Genomic Encyclopedia of Archaeal and Bacterial Type Strains, Phase II (KMG-II): from individual species to whole genera.</title>
        <authorList>
            <person name="Goeker M."/>
        </authorList>
    </citation>
    <scope>NUCLEOTIDE SEQUENCE [LARGE SCALE GENOMIC DNA]</scope>
    <source>
        <strain evidence="3 4">DSM 43146</strain>
    </source>
</reference>
<name>A0A2T0KIG6_9ACTN</name>
<keyword evidence="1" id="KW-0732">Signal</keyword>
<dbReference type="AlphaFoldDB" id="A0A2T0KIG6"/>